<evidence type="ECO:0000256" key="2">
    <source>
        <dbReference type="ARBA" id="ARBA00004893"/>
    </source>
</evidence>
<feature type="domain" description="Quinolinate phosphoribosyl transferase C-terminal" evidence="13">
    <location>
        <begin position="108"/>
        <end position="273"/>
    </location>
</feature>
<evidence type="ECO:0000256" key="9">
    <source>
        <dbReference type="ARBA" id="ARBA00033102"/>
    </source>
</evidence>
<dbReference type="NCBIfam" id="TIGR00078">
    <property type="entry name" value="nadC"/>
    <property type="match status" value="1"/>
</dbReference>
<dbReference type="GO" id="GO:0004514">
    <property type="term" value="F:nicotinate-nucleotide diphosphorylase (carboxylating) activity"/>
    <property type="evidence" value="ECO:0007669"/>
    <property type="project" value="UniProtKB-EC"/>
</dbReference>
<keyword evidence="6" id="KW-0662">Pyridine nucleotide biosynthesis</keyword>
<proteinExistence type="inferred from homology"/>
<gene>
    <name evidence="15" type="ORF">EV690_3323</name>
</gene>
<dbReference type="AlphaFoldDB" id="A0A4R1J8P5"/>
<sequence length="274" mass="29653">MYHFQLRTLLSQFFQEDIGFGDLSAEAIFANEQASGSIVAKQPGVFCGSSLITQGYKLLNEQINITTLVNDGEVLNQGSVIAKIEGPVREILTGERVILNLIQRLSGIASATAQAVTILDDPNIRICDTRKTTPGLRMLEKYAFKMGGGHNHRFGLDDGVMIKDNHIAACGSIANAMARVRKAVGHMVKIEVEIETRQQLEQAIAAKADVIMFDNCSAATVREFRALTPANIITEASGGITLENLAEFRHSGVDVISLGCLTHSVKALDISLDL</sequence>
<dbReference type="InterPro" id="IPR036068">
    <property type="entry name" value="Nicotinate_pribotase-like_C"/>
</dbReference>
<dbReference type="InterPro" id="IPR002638">
    <property type="entry name" value="Quinolinate_PRibosylTrfase_C"/>
</dbReference>
<dbReference type="CDD" id="cd01572">
    <property type="entry name" value="QPRTase"/>
    <property type="match status" value="1"/>
</dbReference>
<evidence type="ECO:0000256" key="8">
    <source>
        <dbReference type="ARBA" id="ARBA00022679"/>
    </source>
</evidence>
<evidence type="ECO:0000256" key="5">
    <source>
        <dbReference type="ARBA" id="ARBA00011944"/>
    </source>
</evidence>
<dbReference type="PANTHER" id="PTHR32179">
    <property type="entry name" value="NICOTINATE-NUCLEOTIDE PYROPHOSPHORYLASE [CARBOXYLATING]"/>
    <property type="match status" value="1"/>
</dbReference>
<evidence type="ECO:0000259" key="13">
    <source>
        <dbReference type="Pfam" id="PF01729"/>
    </source>
</evidence>
<evidence type="ECO:0000256" key="1">
    <source>
        <dbReference type="ARBA" id="ARBA00003237"/>
    </source>
</evidence>
<dbReference type="SUPFAM" id="SSF51690">
    <property type="entry name" value="Nicotinate/Quinolinate PRTase C-terminal domain-like"/>
    <property type="match status" value="1"/>
</dbReference>
<evidence type="ECO:0000313" key="16">
    <source>
        <dbReference type="Proteomes" id="UP000295565"/>
    </source>
</evidence>
<dbReference type="PIRSF" id="PIRSF006250">
    <property type="entry name" value="NadC_ModD"/>
    <property type="match status" value="1"/>
</dbReference>
<dbReference type="EMBL" id="SMGD01000017">
    <property type="protein sequence ID" value="TCK46737.1"/>
    <property type="molecule type" value="Genomic_DNA"/>
</dbReference>
<evidence type="ECO:0000256" key="11">
    <source>
        <dbReference type="ARBA" id="ARBA00069173"/>
    </source>
</evidence>
<comment type="catalytic activity">
    <reaction evidence="10">
        <text>nicotinate beta-D-ribonucleotide + CO2 + diphosphate = quinolinate + 5-phospho-alpha-D-ribose 1-diphosphate + 2 H(+)</text>
        <dbReference type="Rhea" id="RHEA:12733"/>
        <dbReference type="ChEBI" id="CHEBI:15378"/>
        <dbReference type="ChEBI" id="CHEBI:16526"/>
        <dbReference type="ChEBI" id="CHEBI:29959"/>
        <dbReference type="ChEBI" id="CHEBI:33019"/>
        <dbReference type="ChEBI" id="CHEBI:57502"/>
        <dbReference type="ChEBI" id="CHEBI:58017"/>
        <dbReference type="EC" id="2.4.2.19"/>
    </reaction>
</comment>
<dbReference type="Pfam" id="PF02749">
    <property type="entry name" value="QRPTase_N"/>
    <property type="match status" value="1"/>
</dbReference>
<keyword evidence="8 12" id="KW-0808">Transferase</keyword>
<comment type="caution">
    <text evidence="15">The sequence shown here is derived from an EMBL/GenBank/DDBJ whole genome shotgun (WGS) entry which is preliminary data.</text>
</comment>
<evidence type="ECO:0000313" key="15">
    <source>
        <dbReference type="EMBL" id="TCK46737.1"/>
    </source>
</evidence>
<comment type="subunit">
    <text evidence="4">Hexamer formed by 3 homodimers.</text>
</comment>
<evidence type="ECO:0000259" key="14">
    <source>
        <dbReference type="Pfam" id="PF02749"/>
    </source>
</evidence>
<dbReference type="SUPFAM" id="SSF54675">
    <property type="entry name" value="Nicotinate/Quinolinate PRTase N-terminal domain-like"/>
    <property type="match status" value="1"/>
</dbReference>
<comment type="similarity">
    <text evidence="3 12">Belongs to the NadC/ModD family.</text>
</comment>
<evidence type="ECO:0000256" key="6">
    <source>
        <dbReference type="ARBA" id="ARBA00022642"/>
    </source>
</evidence>
<keyword evidence="7 12" id="KW-0328">Glycosyltransferase</keyword>
<comment type="pathway">
    <text evidence="2">Cofactor biosynthesis; NAD(+) biosynthesis; nicotinate D-ribonucleotide from quinolinate: step 1/1.</text>
</comment>
<dbReference type="GO" id="GO:0034213">
    <property type="term" value="P:quinolinate catabolic process"/>
    <property type="evidence" value="ECO:0007669"/>
    <property type="project" value="TreeGrafter"/>
</dbReference>
<dbReference type="FunFam" id="3.20.20.70:FF:000030">
    <property type="entry name" value="Nicotinate-nucleotide pyrophosphorylase, carboxylating"/>
    <property type="match status" value="1"/>
</dbReference>
<dbReference type="InterPro" id="IPR027277">
    <property type="entry name" value="NadC/ModD"/>
</dbReference>
<dbReference type="Pfam" id="PF01729">
    <property type="entry name" value="QRPTase_C"/>
    <property type="match status" value="1"/>
</dbReference>
<dbReference type="InterPro" id="IPR004393">
    <property type="entry name" value="NadC"/>
</dbReference>
<evidence type="ECO:0000256" key="12">
    <source>
        <dbReference type="PIRNR" id="PIRNR006250"/>
    </source>
</evidence>
<dbReference type="UniPathway" id="UPA00253">
    <property type="reaction ID" value="UER00331"/>
</dbReference>
<name>A0A4R1J8P5_9GAMM</name>
<evidence type="ECO:0000256" key="3">
    <source>
        <dbReference type="ARBA" id="ARBA00009400"/>
    </source>
</evidence>
<feature type="domain" description="Quinolinate phosphoribosyl transferase N-terminal" evidence="14">
    <location>
        <begin position="22"/>
        <end position="106"/>
    </location>
</feature>
<dbReference type="Gene3D" id="3.20.20.70">
    <property type="entry name" value="Aldolase class I"/>
    <property type="match status" value="1"/>
</dbReference>
<reference evidence="15 16" key="1">
    <citation type="submission" date="2019-03" db="EMBL/GenBank/DDBJ databases">
        <title>Genomic Encyclopedia of Type Strains, Phase IV (KMG-IV): sequencing the most valuable type-strain genomes for metagenomic binning, comparative biology and taxonomic classification.</title>
        <authorList>
            <person name="Goeker M."/>
        </authorList>
    </citation>
    <scope>NUCLEOTIDE SEQUENCE [LARGE SCALE GENOMIC DNA]</scope>
    <source>
        <strain evidence="15 16">DSM 18577</strain>
    </source>
</reference>
<evidence type="ECO:0000256" key="7">
    <source>
        <dbReference type="ARBA" id="ARBA00022676"/>
    </source>
</evidence>
<evidence type="ECO:0000256" key="10">
    <source>
        <dbReference type="ARBA" id="ARBA00047445"/>
    </source>
</evidence>
<dbReference type="InterPro" id="IPR037128">
    <property type="entry name" value="Quinolinate_PRibosylTase_N_sf"/>
</dbReference>
<dbReference type="PANTHER" id="PTHR32179:SF3">
    <property type="entry name" value="NICOTINATE-NUCLEOTIDE PYROPHOSPHORYLASE [CARBOXYLATING]"/>
    <property type="match status" value="1"/>
</dbReference>
<accession>A0A4R1J8P5</accession>
<comment type="function">
    <text evidence="1">Involved in the catabolism of quinolinic acid (QA).</text>
</comment>
<dbReference type="OrthoDB" id="9782546at2"/>
<dbReference type="InterPro" id="IPR013785">
    <property type="entry name" value="Aldolase_TIM"/>
</dbReference>
<dbReference type="GO" id="GO:0009435">
    <property type="term" value="P:NAD+ biosynthetic process"/>
    <property type="evidence" value="ECO:0007669"/>
    <property type="project" value="UniProtKB-UniPathway"/>
</dbReference>
<dbReference type="InterPro" id="IPR022412">
    <property type="entry name" value="Quinolinate_PRibosylTrfase_N"/>
</dbReference>
<dbReference type="Gene3D" id="3.90.1170.20">
    <property type="entry name" value="Quinolinate phosphoribosyl transferase, N-terminal domain"/>
    <property type="match status" value="1"/>
</dbReference>
<dbReference type="Proteomes" id="UP000295565">
    <property type="component" value="Unassembled WGS sequence"/>
</dbReference>
<dbReference type="FunFam" id="3.90.1170.20:FF:000001">
    <property type="entry name" value="Nicotinate-nucleotide diphosphorylase (Carboxylating)"/>
    <property type="match status" value="1"/>
</dbReference>
<evidence type="ECO:0000256" key="4">
    <source>
        <dbReference type="ARBA" id="ARBA00011218"/>
    </source>
</evidence>
<dbReference type="RefSeq" id="WP_131914065.1">
    <property type="nucleotide sequence ID" value="NZ_OU594967.1"/>
</dbReference>
<dbReference type="EC" id="2.4.2.19" evidence="5"/>
<protein>
    <recommendedName>
        <fullName evidence="11">Probable nicotinate-nucleotide pyrophosphorylase [carboxylating]</fullName>
        <ecNumber evidence="5">2.4.2.19</ecNumber>
    </recommendedName>
    <alternativeName>
        <fullName evidence="9">Quinolinate phosphoribosyltransferase [decarboxylating]</fullName>
    </alternativeName>
</protein>
<dbReference type="GO" id="GO:0005737">
    <property type="term" value="C:cytoplasm"/>
    <property type="evidence" value="ECO:0007669"/>
    <property type="project" value="TreeGrafter"/>
</dbReference>
<keyword evidence="16" id="KW-1185">Reference proteome</keyword>
<organism evidence="15 16">
    <name type="scientific">Celerinatantimonas diazotrophica</name>
    <dbReference type="NCBI Taxonomy" id="412034"/>
    <lineage>
        <taxon>Bacteria</taxon>
        <taxon>Pseudomonadati</taxon>
        <taxon>Pseudomonadota</taxon>
        <taxon>Gammaproteobacteria</taxon>
        <taxon>Celerinatantimonadaceae</taxon>
        <taxon>Celerinatantimonas</taxon>
    </lineage>
</organism>